<keyword evidence="2" id="KW-1003">Cell membrane</keyword>
<feature type="transmembrane region" description="Helical" evidence="6">
    <location>
        <begin position="87"/>
        <end position="105"/>
    </location>
</feature>
<evidence type="ECO:0000259" key="7">
    <source>
        <dbReference type="Pfam" id="PF05425"/>
    </source>
</evidence>
<feature type="transmembrane region" description="Helical" evidence="6">
    <location>
        <begin position="6"/>
        <end position="26"/>
    </location>
</feature>
<reference evidence="8 9" key="1">
    <citation type="submission" date="2016-09" db="EMBL/GenBank/DDBJ databases">
        <authorList>
            <person name="Capua I."/>
            <person name="De Benedictis P."/>
            <person name="Joannis T."/>
            <person name="Lombin L.H."/>
            <person name="Cattoli G."/>
        </authorList>
    </citation>
    <scope>NUCLEOTIDE SEQUENCE [LARGE SCALE GENOMIC DNA]</scope>
    <source>
        <strain evidence="8 9">NIO-1002</strain>
    </source>
</reference>
<name>A0A1G6RIA2_9MICO</name>
<dbReference type="PANTHER" id="PTHR34820:SF4">
    <property type="entry name" value="INNER MEMBRANE PROTEIN YEBZ"/>
    <property type="match status" value="1"/>
</dbReference>
<evidence type="ECO:0000256" key="2">
    <source>
        <dbReference type="ARBA" id="ARBA00022475"/>
    </source>
</evidence>
<dbReference type="RefSeq" id="WP_167345294.1">
    <property type="nucleotide sequence ID" value="NZ_FMYG01000011.1"/>
</dbReference>
<proteinExistence type="predicted"/>
<protein>
    <submittedName>
        <fullName evidence="8">Putative copper resistance protein D</fullName>
    </submittedName>
</protein>
<organism evidence="8 9">
    <name type="scientific">Microbacterium enclense</name>
    <dbReference type="NCBI Taxonomy" id="993073"/>
    <lineage>
        <taxon>Bacteria</taxon>
        <taxon>Bacillati</taxon>
        <taxon>Actinomycetota</taxon>
        <taxon>Actinomycetes</taxon>
        <taxon>Micrococcales</taxon>
        <taxon>Microbacteriaceae</taxon>
        <taxon>Microbacterium</taxon>
    </lineage>
</organism>
<feature type="transmembrane region" description="Helical" evidence="6">
    <location>
        <begin position="253"/>
        <end position="274"/>
    </location>
</feature>
<feature type="transmembrane region" description="Helical" evidence="6">
    <location>
        <begin position="143"/>
        <end position="164"/>
    </location>
</feature>
<evidence type="ECO:0000313" key="9">
    <source>
        <dbReference type="Proteomes" id="UP000183203"/>
    </source>
</evidence>
<evidence type="ECO:0000256" key="6">
    <source>
        <dbReference type="SAM" id="Phobius"/>
    </source>
</evidence>
<dbReference type="PANTHER" id="PTHR34820">
    <property type="entry name" value="INNER MEMBRANE PROTEIN YEBZ"/>
    <property type="match status" value="1"/>
</dbReference>
<dbReference type="GO" id="GO:0005886">
    <property type="term" value="C:plasma membrane"/>
    <property type="evidence" value="ECO:0007669"/>
    <property type="project" value="UniProtKB-SubCell"/>
</dbReference>
<feature type="transmembrane region" description="Helical" evidence="6">
    <location>
        <begin position="372"/>
        <end position="398"/>
    </location>
</feature>
<feature type="transmembrane region" description="Helical" evidence="6">
    <location>
        <begin position="495"/>
        <end position="522"/>
    </location>
</feature>
<feature type="transmembrane region" description="Helical" evidence="6">
    <location>
        <begin position="542"/>
        <end position="564"/>
    </location>
</feature>
<dbReference type="GO" id="GO:0006825">
    <property type="term" value="P:copper ion transport"/>
    <property type="evidence" value="ECO:0007669"/>
    <property type="project" value="InterPro"/>
</dbReference>
<feature type="transmembrane region" description="Helical" evidence="6">
    <location>
        <begin position="430"/>
        <end position="449"/>
    </location>
</feature>
<dbReference type="STRING" id="993073.AS029_16350"/>
<dbReference type="InterPro" id="IPR008457">
    <property type="entry name" value="Cu-R_CopD_dom"/>
</dbReference>
<feature type="transmembrane region" description="Helical" evidence="6">
    <location>
        <begin position="461"/>
        <end position="483"/>
    </location>
</feature>
<keyword evidence="3 6" id="KW-0812">Transmembrane</keyword>
<feature type="transmembrane region" description="Helical" evidence="6">
    <location>
        <begin position="112"/>
        <end position="131"/>
    </location>
</feature>
<sequence length="568" mass="59622">MSKLVVNMSAAGMGGALFVALFTLRVEQRGFELALDVAAVCAAIFTVASAATGFFSFMVIFNPAFNAGPEFGSQLGRYLVQTEGGRVWLMTTIAGAILAVLTFAVRSWGGTATVALLALAALVPMGTQGHSGDEASHQQATTAIVIHLIAAAVWLGGLLLLAIIRSVTSKSEMATVLMRYSTIAVIAFALVAFSGTVRAAIGLETLGALASPYGLILIVKVVALTAIGVLGAIYRLRLLRRMRANPSDAKTFWLLLCAELGLMGMASGAAAALARTPPPILPEPAGALTPAEVLTGAPLPPEWTMSRWFTAWSPDLLWLVAAVLGLIFYVSAVLRLKARGYRWNPWRATAWVAGTLLLVWVTSGALGAYRSYIYSAHVLGIVILLVGVVPLLAAGAPIELARKAAHRREDGSRGGYEWAQVLMHSRGVRFASAPVVAVPATAMLIWLLFSSDLLRWTVGDLLGRQMATAATLVVGSLLVRGLIGGDGSSRRPTQMKLLMVVGLAVAMAVVSVYISTAGLVAADWFGAMGRTWGRAPAEDQDFGGVVLAAGSAIAVVLGGWVVFLSRAR</sequence>
<feature type="transmembrane region" description="Helical" evidence="6">
    <location>
        <begin position="176"/>
        <end position="201"/>
    </location>
</feature>
<dbReference type="Pfam" id="PF05425">
    <property type="entry name" value="CopD"/>
    <property type="match status" value="1"/>
</dbReference>
<feature type="transmembrane region" description="Helical" evidence="6">
    <location>
        <begin position="348"/>
        <end position="366"/>
    </location>
</feature>
<evidence type="ECO:0000256" key="4">
    <source>
        <dbReference type="ARBA" id="ARBA00022989"/>
    </source>
</evidence>
<keyword evidence="5 6" id="KW-0472">Membrane</keyword>
<gene>
    <name evidence="8" type="ORF">SAMN05216418_0146</name>
</gene>
<evidence type="ECO:0000256" key="3">
    <source>
        <dbReference type="ARBA" id="ARBA00022692"/>
    </source>
</evidence>
<dbReference type="InterPro" id="IPR032694">
    <property type="entry name" value="CopC/D"/>
</dbReference>
<feature type="transmembrane region" description="Helical" evidence="6">
    <location>
        <begin position="213"/>
        <end position="233"/>
    </location>
</feature>
<feature type="domain" description="Copper resistance protein D" evidence="7">
    <location>
        <begin position="175"/>
        <end position="273"/>
    </location>
</feature>
<comment type="subcellular location">
    <subcellularLocation>
        <location evidence="1">Cell membrane</location>
        <topology evidence="1">Multi-pass membrane protein</topology>
    </subcellularLocation>
</comment>
<dbReference type="InterPro" id="IPR019108">
    <property type="entry name" value="Caa3_assmbl_CtaG-rel"/>
</dbReference>
<evidence type="ECO:0000256" key="1">
    <source>
        <dbReference type="ARBA" id="ARBA00004651"/>
    </source>
</evidence>
<dbReference type="EMBL" id="FMYG01000011">
    <property type="protein sequence ID" value="SDD04390.1"/>
    <property type="molecule type" value="Genomic_DNA"/>
</dbReference>
<dbReference type="Proteomes" id="UP000183203">
    <property type="component" value="Unassembled WGS sequence"/>
</dbReference>
<dbReference type="Pfam" id="PF09678">
    <property type="entry name" value="Caa3_CtaG"/>
    <property type="match status" value="1"/>
</dbReference>
<accession>A0A1G6RIA2</accession>
<keyword evidence="4 6" id="KW-1133">Transmembrane helix</keyword>
<evidence type="ECO:0000313" key="8">
    <source>
        <dbReference type="EMBL" id="SDD04390.1"/>
    </source>
</evidence>
<feature type="transmembrane region" description="Helical" evidence="6">
    <location>
        <begin position="33"/>
        <end position="61"/>
    </location>
</feature>
<dbReference type="AlphaFoldDB" id="A0A1G6RIA2"/>
<evidence type="ECO:0000256" key="5">
    <source>
        <dbReference type="ARBA" id="ARBA00023136"/>
    </source>
</evidence>
<feature type="transmembrane region" description="Helical" evidence="6">
    <location>
        <begin position="316"/>
        <end position="336"/>
    </location>
</feature>